<dbReference type="EMBL" id="AYYY01000001">
    <property type="protein sequence ID" value="KRM62752.1"/>
    <property type="molecule type" value="Genomic_DNA"/>
</dbReference>
<keyword evidence="1" id="KW-1133">Transmembrane helix</keyword>
<keyword evidence="1" id="KW-0812">Transmembrane</keyword>
<dbReference type="STRING" id="1423813.FC26_GL001183"/>
<sequence>MAGNNRNNISQLRTPYSQQLADNDAKRQRLLKVRKKRFYMIVSVFAVLTIFFGVQIFQAHHNLQNIQAQTVQKQTKLKHVKAKNKQLNQQVKLLNDDTYLEKIIRQKYFYAKSGETVYNFTNQSQDK</sequence>
<keyword evidence="1" id="KW-0472">Membrane</keyword>
<dbReference type="InterPro" id="IPR039076">
    <property type="entry name" value="DivIC"/>
</dbReference>
<dbReference type="InterPro" id="IPR007060">
    <property type="entry name" value="FtsL/DivIC"/>
</dbReference>
<dbReference type="Proteomes" id="UP000051733">
    <property type="component" value="Unassembled WGS sequence"/>
</dbReference>
<comment type="caution">
    <text evidence="2">The sequence shown here is derived from an EMBL/GenBank/DDBJ whole genome shotgun (WGS) entry which is preliminary data.</text>
</comment>
<protein>
    <recommendedName>
        <fullName evidence="4">Septum formation initiator</fullName>
    </recommendedName>
</protein>
<dbReference type="AlphaFoldDB" id="A0A0R2A6R4"/>
<dbReference type="RefSeq" id="WP_057777012.1">
    <property type="nucleotide sequence ID" value="NZ_AYYY01000001.1"/>
</dbReference>
<dbReference type="OrthoDB" id="2151746at2"/>
<proteinExistence type="predicted"/>
<name>A0A0R2A6R4_9LACO</name>
<dbReference type="GO" id="GO:0051301">
    <property type="term" value="P:cell division"/>
    <property type="evidence" value="ECO:0007669"/>
    <property type="project" value="InterPro"/>
</dbReference>
<dbReference type="PANTHER" id="PTHR40027">
    <property type="entry name" value="CELL DIVISION PROTEIN DIVIC"/>
    <property type="match status" value="1"/>
</dbReference>
<dbReference type="Pfam" id="PF04977">
    <property type="entry name" value="DivIC"/>
    <property type="match status" value="1"/>
</dbReference>
<reference evidence="2 3" key="1">
    <citation type="journal article" date="2015" name="Genome Announc.">
        <title>Expanding the biotechnology potential of lactobacilli through comparative genomics of 213 strains and associated genera.</title>
        <authorList>
            <person name="Sun Z."/>
            <person name="Harris H.M."/>
            <person name="McCann A."/>
            <person name="Guo C."/>
            <person name="Argimon S."/>
            <person name="Zhang W."/>
            <person name="Yang X."/>
            <person name="Jeffery I.B."/>
            <person name="Cooney J.C."/>
            <person name="Kagawa T.F."/>
            <person name="Liu W."/>
            <person name="Song Y."/>
            <person name="Salvetti E."/>
            <person name="Wrobel A."/>
            <person name="Rasinkangas P."/>
            <person name="Parkhill J."/>
            <person name="Rea M.C."/>
            <person name="O'Sullivan O."/>
            <person name="Ritari J."/>
            <person name="Douillard F.P."/>
            <person name="Paul Ross R."/>
            <person name="Yang R."/>
            <person name="Briner A.E."/>
            <person name="Felis G.E."/>
            <person name="de Vos W.M."/>
            <person name="Barrangou R."/>
            <person name="Klaenhammer T.R."/>
            <person name="Caufield P.W."/>
            <person name="Cui Y."/>
            <person name="Zhang H."/>
            <person name="O'Toole P.W."/>
        </authorList>
    </citation>
    <scope>NUCLEOTIDE SEQUENCE [LARGE SCALE GENOMIC DNA]</scope>
    <source>
        <strain evidence="2 3">DSM 20634</strain>
    </source>
</reference>
<feature type="transmembrane region" description="Helical" evidence="1">
    <location>
        <begin position="38"/>
        <end position="57"/>
    </location>
</feature>
<evidence type="ECO:0008006" key="4">
    <source>
        <dbReference type="Google" id="ProtNLM"/>
    </source>
</evidence>
<keyword evidence="3" id="KW-1185">Reference proteome</keyword>
<evidence type="ECO:0000256" key="1">
    <source>
        <dbReference type="SAM" id="Phobius"/>
    </source>
</evidence>
<evidence type="ECO:0000313" key="2">
    <source>
        <dbReference type="EMBL" id="KRM62752.1"/>
    </source>
</evidence>
<dbReference type="PATRIC" id="fig|1423813.3.peg.1205"/>
<evidence type="ECO:0000313" key="3">
    <source>
        <dbReference type="Proteomes" id="UP000051733"/>
    </source>
</evidence>
<organism evidence="2 3">
    <name type="scientific">Paucilactobacillus vaccinostercus DSM 20634</name>
    <dbReference type="NCBI Taxonomy" id="1423813"/>
    <lineage>
        <taxon>Bacteria</taxon>
        <taxon>Bacillati</taxon>
        <taxon>Bacillota</taxon>
        <taxon>Bacilli</taxon>
        <taxon>Lactobacillales</taxon>
        <taxon>Lactobacillaceae</taxon>
        <taxon>Paucilactobacillus</taxon>
    </lineage>
</organism>
<dbReference type="PANTHER" id="PTHR40027:SF1">
    <property type="entry name" value="CELL DIVISION PROTEIN DIVIC"/>
    <property type="match status" value="1"/>
</dbReference>
<gene>
    <name evidence="2" type="ORF">FC26_GL001183</name>
</gene>
<accession>A0A0R2A6R4</accession>